<dbReference type="FunFam" id="1.20.1090.10:FF:000001">
    <property type="entry name" value="Aldehyde-alcohol dehydrogenase"/>
    <property type="match status" value="1"/>
</dbReference>
<dbReference type="PANTHER" id="PTHR11496:SF83">
    <property type="entry name" value="HYDROXYACID-OXOACID TRANSHYDROGENASE, MITOCHONDRIAL"/>
    <property type="match status" value="1"/>
</dbReference>
<name>G8LZW2_ACECE</name>
<dbReference type="STRING" id="720554.Clocl_2477"/>
<dbReference type="Proteomes" id="UP000005435">
    <property type="component" value="Chromosome"/>
</dbReference>
<evidence type="ECO:0000313" key="4">
    <source>
        <dbReference type="EMBL" id="AEV69052.1"/>
    </source>
</evidence>
<dbReference type="SUPFAM" id="SSF56796">
    <property type="entry name" value="Dehydroquinate synthase-like"/>
    <property type="match status" value="1"/>
</dbReference>
<dbReference type="InterPro" id="IPR034802">
    <property type="entry name" value="NADPH_BDH"/>
</dbReference>
<dbReference type="Pfam" id="PF00465">
    <property type="entry name" value="Fe-ADH"/>
    <property type="match status" value="1"/>
</dbReference>
<dbReference type="GO" id="GO:0004022">
    <property type="term" value="F:alcohol dehydrogenase (NAD+) activity"/>
    <property type="evidence" value="ECO:0007669"/>
    <property type="project" value="TreeGrafter"/>
</dbReference>
<feature type="domain" description="Alcohol dehydrogenase iron-type/glycerol dehydrogenase GldA" evidence="2">
    <location>
        <begin position="13"/>
        <end position="180"/>
    </location>
</feature>
<dbReference type="AlphaFoldDB" id="G8LZW2"/>
<dbReference type="EMBL" id="CP003065">
    <property type="protein sequence ID" value="AEV69052.1"/>
    <property type="molecule type" value="Genomic_DNA"/>
</dbReference>
<gene>
    <name evidence="4" type="ordered locus">Clocl_2477</name>
</gene>
<evidence type="ECO:0000259" key="2">
    <source>
        <dbReference type="Pfam" id="PF00465"/>
    </source>
</evidence>
<accession>G8LZW2</accession>
<organism evidence="4 5">
    <name type="scientific">Acetivibrio clariflavus (strain DSM 19732 / NBRC 101661 / EBR45)</name>
    <name type="common">Clostridium clariflavum</name>
    <dbReference type="NCBI Taxonomy" id="720554"/>
    <lineage>
        <taxon>Bacteria</taxon>
        <taxon>Bacillati</taxon>
        <taxon>Bacillota</taxon>
        <taxon>Clostridia</taxon>
        <taxon>Eubacteriales</taxon>
        <taxon>Oscillospiraceae</taxon>
        <taxon>Acetivibrio</taxon>
    </lineage>
</organism>
<keyword evidence="5" id="KW-1185">Reference proteome</keyword>
<proteinExistence type="predicted"/>
<dbReference type="InterPro" id="IPR018211">
    <property type="entry name" value="ADH_Fe_CS"/>
</dbReference>
<dbReference type="InterPro" id="IPR001670">
    <property type="entry name" value="ADH_Fe/GldA"/>
</dbReference>
<evidence type="ECO:0000259" key="3">
    <source>
        <dbReference type="Pfam" id="PF25137"/>
    </source>
</evidence>
<reference evidence="5" key="1">
    <citation type="submission" date="2011-12" db="EMBL/GenBank/DDBJ databases">
        <title>Complete sequence of Clostridium clariflavum DSM 19732.</title>
        <authorList>
            <consortium name="US DOE Joint Genome Institute"/>
            <person name="Lucas S."/>
            <person name="Han J."/>
            <person name="Lapidus A."/>
            <person name="Cheng J.-F."/>
            <person name="Goodwin L."/>
            <person name="Pitluck S."/>
            <person name="Peters L."/>
            <person name="Teshima H."/>
            <person name="Detter J.C."/>
            <person name="Han C."/>
            <person name="Tapia R."/>
            <person name="Land M."/>
            <person name="Hauser L."/>
            <person name="Kyrpides N."/>
            <person name="Ivanova N."/>
            <person name="Pagani I."/>
            <person name="Kitzmiller T."/>
            <person name="Lynd L."/>
            <person name="Izquierdo J."/>
            <person name="Woyke T."/>
        </authorList>
    </citation>
    <scope>NUCLEOTIDE SEQUENCE [LARGE SCALE GENOMIC DNA]</scope>
    <source>
        <strain evidence="5">DSM 19732 / NBRC 101661 / EBR45</strain>
    </source>
</reference>
<protein>
    <submittedName>
        <fullName evidence="4">Alcohol dehydrogenase, class IV</fullName>
    </submittedName>
</protein>
<dbReference type="HOGENOM" id="CLU_007207_0_0_9"/>
<dbReference type="Gene3D" id="1.20.1090.10">
    <property type="entry name" value="Dehydroquinate synthase-like - alpha domain"/>
    <property type="match status" value="1"/>
</dbReference>
<dbReference type="InterPro" id="IPR039697">
    <property type="entry name" value="Alcohol_dehydrogenase_Fe"/>
</dbReference>
<dbReference type="eggNOG" id="COG1454">
    <property type="taxonomic scope" value="Bacteria"/>
</dbReference>
<reference evidence="4 5" key="2">
    <citation type="journal article" date="2012" name="Stand. Genomic Sci.">
        <title>Complete Genome Sequence of Clostridium clariflavum DSM 19732.</title>
        <authorList>
            <person name="Izquierdo J.A."/>
            <person name="Goodwin L."/>
            <person name="Davenport K.W."/>
            <person name="Teshima H."/>
            <person name="Bruce D."/>
            <person name="Detter C."/>
            <person name="Tapia R."/>
            <person name="Han S."/>
            <person name="Land M."/>
            <person name="Hauser L."/>
            <person name="Jeffries C.D."/>
            <person name="Han J."/>
            <person name="Pitluck S."/>
            <person name="Nolan M."/>
            <person name="Chen A."/>
            <person name="Huntemann M."/>
            <person name="Mavromatis K."/>
            <person name="Mikhailova N."/>
            <person name="Liolios K."/>
            <person name="Woyke T."/>
            <person name="Lynd L.R."/>
        </authorList>
    </citation>
    <scope>NUCLEOTIDE SEQUENCE [LARGE SCALE GENOMIC DNA]</scope>
    <source>
        <strain evidence="5">DSM 19732 / NBRC 101661 / EBR45</strain>
    </source>
</reference>
<keyword evidence="1" id="KW-0560">Oxidoreductase</keyword>
<evidence type="ECO:0000313" key="5">
    <source>
        <dbReference type="Proteomes" id="UP000005435"/>
    </source>
</evidence>
<dbReference type="FunFam" id="3.40.50.1970:FF:000003">
    <property type="entry name" value="Alcohol dehydrogenase, iron-containing"/>
    <property type="match status" value="1"/>
</dbReference>
<dbReference type="Gene3D" id="3.40.50.1970">
    <property type="match status" value="1"/>
</dbReference>
<dbReference type="PANTHER" id="PTHR11496">
    <property type="entry name" value="ALCOHOL DEHYDROGENASE"/>
    <property type="match status" value="1"/>
</dbReference>
<dbReference type="InterPro" id="IPR056798">
    <property type="entry name" value="ADH_Fe_C"/>
</dbReference>
<dbReference type="GO" id="GO:0046872">
    <property type="term" value="F:metal ion binding"/>
    <property type="evidence" value="ECO:0007669"/>
    <property type="project" value="InterPro"/>
</dbReference>
<evidence type="ECO:0000256" key="1">
    <source>
        <dbReference type="ARBA" id="ARBA00023002"/>
    </source>
</evidence>
<dbReference type="KEGG" id="ccl:Clocl_2477"/>
<dbReference type="PROSITE" id="PS00913">
    <property type="entry name" value="ADH_IRON_1"/>
    <property type="match status" value="1"/>
</dbReference>
<dbReference type="CDD" id="cd08179">
    <property type="entry name" value="NADPH_BDH"/>
    <property type="match status" value="1"/>
</dbReference>
<sequence>MNMMRPMKLAGSELMFGRGCLEHLKTLKGEKAFIVTGGSSMRKSGILQKVIDLLSEAGIKSEVFSGVEPDPFFSTVYRGAEAMKAFGPDIIVGLGGGSAMDAAKAMWVYYEHPELTMLSDIIPPNPIPKLRNKARLVCIPSTSGTASEVSRSVVITEDETHVKYGIGNMEMMPDIAICDPEVTVTMPPSITAETGMDALTHALEALVSKRANYLSNILAAAAAKDIIHYLPKAYEDGSNLDYREIMLNASMTAGMAFTNVSLGIVHSMAHTMGSFFGISHGLADAIILPYVMTFNQEDEFAKNTYAALAKELGAEDLVSVIRELNDTLGIARSLNEIIKDEAAYMEVLDEMANMAKNDGCTKTNPIIPTIEQLKELFVKVYRGN</sequence>
<dbReference type="Pfam" id="PF25137">
    <property type="entry name" value="ADH_Fe_C"/>
    <property type="match status" value="1"/>
</dbReference>
<feature type="domain" description="Fe-containing alcohol dehydrogenase-like C-terminal" evidence="3">
    <location>
        <begin position="191"/>
        <end position="380"/>
    </location>
</feature>